<gene>
    <name evidence="7" type="ORF">CYMTET_56749</name>
</gene>
<dbReference type="InterPro" id="IPR011992">
    <property type="entry name" value="EF-hand-dom_pair"/>
</dbReference>
<dbReference type="SUPFAM" id="SSF47473">
    <property type="entry name" value="EF-hand"/>
    <property type="match status" value="1"/>
</dbReference>
<dbReference type="InterPro" id="IPR000644">
    <property type="entry name" value="CBS_dom"/>
</dbReference>
<dbReference type="PANTHER" id="PTHR13780:SF36">
    <property type="entry name" value="CBS DOMAIN-CONTAINING PROTEIN"/>
    <property type="match status" value="1"/>
</dbReference>
<dbReference type="Gene3D" id="1.10.238.10">
    <property type="entry name" value="EF-hand"/>
    <property type="match status" value="1"/>
</dbReference>
<dbReference type="Pfam" id="PF13499">
    <property type="entry name" value="EF-hand_7"/>
    <property type="match status" value="1"/>
</dbReference>
<evidence type="ECO:0000256" key="4">
    <source>
        <dbReference type="PROSITE-ProRule" id="PRU00703"/>
    </source>
</evidence>
<dbReference type="InterPro" id="IPR050511">
    <property type="entry name" value="AMPK_gamma/SDS23_families"/>
</dbReference>
<evidence type="ECO:0000313" key="8">
    <source>
        <dbReference type="Proteomes" id="UP001190700"/>
    </source>
</evidence>
<dbReference type="AlphaFoldDB" id="A0AAE0BBT5"/>
<dbReference type="InterPro" id="IPR018247">
    <property type="entry name" value="EF_Hand_1_Ca_BS"/>
</dbReference>
<dbReference type="Gene3D" id="3.10.580.10">
    <property type="entry name" value="CBS-domain"/>
    <property type="match status" value="2"/>
</dbReference>
<evidence type="ECO:0000259" key="5">
    <source>
        <dbReference type="PROSITE" id="PS50222"/>
    </source>
</evidence>
<dbReference type="PROSITE" id="PS51371">
    <property type="entry name" value="CBS"/>
    <property type="match status" value="3"/>
</dbReference>
<comment type="caution">
    <text evidence="7">The sequence shown here is derived from an EMBL/GenBank/DDBJ whole genome shotgun (WGS) entry which is preliminary data.</text>
</comment>
<evidence type="ECO:0000256" key="3">
    <source>
        <dbReference type="ARBA" id="ARBA00023122"/>
    </source>
</evidence>
<keyword evidence="8" id="KW-1185">Reference proteome</keyword>
<dbReference type="PROSITE" id="PS50222">
    <property type="entry name" value="EF_HAND_2"/>
    <property type="match status" value="1"/>
</dbReference>
<dbReference type="InterPro" id="IPR046342">
    <property type="entry name" value="CBS_dom_sf"/>
</dbReference>
<evidence type="ECO:0000313" key="7">
    <source>
        <dbReference type="EMBL" id="KAK3232932.1"/>
    </source>
</evidence>
<protein>
    <recommendedName>
        <fullName evidence="9">Calmodulin</fullName>
    </recommendedName>
</protein>
<dbReference type="InterPro" id="IPR002048">
    <property type="entry name" value="EF_hand_dom"/>
</dbReference>
<dbReference type="CDD" id="cd00051">
    <property type="entry name" value="EFh"/>
    <property type="match status" value="1"/>
</dbReference>
<feature type="domain" description="EF-hand" evidence="5">
    <location>
        <begin position="39"/>
        <end position="74"/>
    </location>
</feature>
<evidence type="ECO:0000256" key="1">
    <source>
        <dbReference type="ARBA" id="ARBA00022737"/>
    </source>
</evidence>
<dbReference type="SMART" id="SM00054">
    <property type="entry name" value="EFh"/>
    <property type="match status" value="1"/>
</dbReference>
<feature type="domain" description="CBS" evidence="6">
    <location>
        <begin position="187"/>
        <end position="247"/>
    </location>
</feature>
<dbReference type="SMART" id="SM00116">
    <property type="entry name" value="CBS"/>
    <property type="match status" value="4"/>
</dbReference>
<keyword evidence="2" id="KW-0106">Calcium</keyword>
<accession>A0AAE0BBT5</accession>
<feature type="domain" description="CBS" evidence="6">
    <location>
        <begin position="265"/>
        <end position="325"/>
    </location>
</feature>
<proteinExistence type="predicted"/>
<dbReference type="SUPFAM" id="SSF54631">
    <property type="entry name" value="CBS-domain pair"/>
    <property type="match status" value="2"/>
</dbReference>
<keyword evidence="1" id="KW-0677">Repeat</keyword>
<name>A0AAE0BBT5_9CHLO</name>
<keyword evidence="3 4" id="KW-0129">CBS domain</keyword>
<dbReference type="GO" id="GO:0005509">
    <property type="term" value="F:calcium ion binding"/>
    <property type="evidence" value="ECO:0007669"/>
    <property type="project" value="InterPro"/>
</dbReference>
<reference evidence="7 8" key="1">
    <citation type="journal article" date="2015" name="Genome Biol. Evol.">
        <title>Comparative Genomics of a Bacterivorous Green Alga Reveals Evolutionary Causalities and Consequences of Phago-Mixotrophic Mode of Nutrition.</title>
        <authorList>
            <person name="Burns J.A."/>
            <person name="Paasch A."/>
            <person name="Narechania A."/>
            <person name="Kim E."/>
        </authorList>
    </citation>
    <scope>NUCLEOTIDE SEQUENCE [LARGE SCALE GENOMIC DNA]</scope>
    <source>
        <strain evidence="7 8">PLY_AMNH</strain>
    </source>
</reference>
<evidence type="ECO:0000256" key="2">
    <source>
        <dbReference type="ARBA" id="ARBA00022837"/>
    </source>
</evidence>
<feature type="domain" description="CBS" evidence="6">
    <location>
        <begin position="344"/>
        <end position="403"/>
    </location>
</feature>
<dbReference type="PANTHER" id="PTHR13780">
    <property type="entry name" value="AMP-ACTIVATED PROTEIN KINASE, GAMMA REGULATORY SUBUNIT"/>
    <property type="match status" value="1"/>
</dbReference>
<dbReference type="EMBL" id="LGRX02035849">
    <property type="protein sequence ID" value="KAK3232932.1"/>
    <property type="molecule type" value="Genomic_DNA"/>
</dbReference>
<evidence type="ECO:0008006" key="9">
    <source>
        <dbReference type="Google" id="ProtNLM"/>
    </source>
</evidence>
<evidence type="ECO:0000259" key="6">
    <source>
        <dbReference type="PROSITE" id="PS51371"/>
    </source>
</evidence>
<sequence length="403" mass="44760">MPFRNPKERVWRAMFDNLDVFGAGYLDIGRVKDVLIDLGYTSTVGNMMEALDANRDGNLSFEEFCTGMAKCAELKMKLASPASKGALADLDVPVTTVPLKFPEGVRTALYTDNVFEVIRKMNDAKARSIPVVETKSKRLVGMLDCFDIVCFIATIAPLAKADGAAMGENLLEIYGDRLSEVCARDLMNYSGINQTVTLKETQSLRQAAELLLKKRVRRIPVINEYSEVVNVISQVTLVQFLQHNISLLASGDVGFAQLESSVEDLNLGGYGVVQVPMSSTVVQAVHKLARDKVTSTAVVDNDGRVQGHISSKDICMLLLENELSFSKMLTQKLSETSILSGRTLHKRKKYITAKPSTSLRDIAQRFVDSEFEVHRIFIADNHQRPIEMVSLLDILPYALMMER</sequence>
<dbReference type="Pfam" id="PF00571">
    <property type="entry name" value="CBS"/>
    <property type="match status" value="4"/>
</dbReference>
<dbReference type="CDD" id="cd02205">
    <property type="entry name" value="CBS_pair_SF"/>
    <property type="match status" value="3"/>
</dbReference>
<dbReference type="Proteomes" id="UP001190700">
    <property type="component" value="Unassembled WGS sequence"/>
</dbReference>
<organism evidence="7 8">
    <name type="scientific">Cymbomonas tetramitiformis</name>
    <dbReference type="NCBI Taxonomy" id="36881"/>
    <lineage>
        <taxon>Eukaryota</taxon>
        <taxon>Viridiplantae</taxon>
        <taxon>Chlorophyta</taxon>
        <taxon>Pyramimonadophyceae</taxon>
        <taxon>Pyramimonadales</taxon>
        <taxon>Pyramimonadaceae</taxon>
        <taxon>Cymbomonas</taxon>
    </lineage>
</organism>
<dbReference type="PROSITE" id="PS00018">
    <property type="entry name" value="EF_HAND_1"/>
    <property type="match status" value="1"/>
</dbReference>